<evidence type="ECO:0000313" key="1">
    <source>
        <dbReference type="EMBL" id="MEQ3549373.1"/>
    </source>
</evidence>
<gene>
    <name evidence="1" type="ORF">WIS52_02715</name>
</gene>
<dbReference type="PANTHER" id="PTHR43649">
    <property type="entry name" value="ARABINOSE-BINDING PROTEIN-RELATED"/>
    <property type="match status" value="1"/>
</dbReference>
<dbReference type="PANTHER" id="PTHR43649:SF12">
    <property type="entry name" value="DIACETYLCHITOBIOSE BINDING PROTEIN DASA"/>
    <property type="match status" value="1"/>
</dbReference>
<sequence length="459" mass="51017">MSTTTSRRNFLRTGGLVAAGMALGPALLTGCGATGRDGPLTVWWGRGYYEEEDLSATRMVEAWSEMTGREVSIQFLSTPAMASKLTSSVEAGRPPDLAYHQNVRGSLFAHQGKLADVTDVVDSLALTPQAREAVRFRDDVRDVTSYFAVPLLSWTIPIFHWRSMLTDVGLDFADAPRDWDGYWNFWKDAQARAAAQPGSGNPYGVGWSLSSAMEDTPEFFQVLLKSTGAELLDGRNEIDVDGAGVREGLEYTLRWITELYADGYTPPDSISWQSGGNNQVFHNNQVFMTPNGTLSIPGSIKDKDPERWADIVTTPWPDAPVGGPTPAPVKFGRILCFEEAGRVDETKDLLSFIMREQNVQQYLEDGRGRWYPTMSSLVELPFWADNPDANVRAVHRIFDGGTIQPDWRELSLGYSRVEDLNIWATALTRVLIEGRSVEDTTADTLRQIELLGEQFNTRT</sequence>
<dbReference type="Pfam" id="PF13416">
    <property type="entry name" value="SBP_bac_8"/>
    <property type="match status" value="1"/>
</dbReference>
<proteinExistence type="predicted"/>
<protein>
    <submittedName>
        <fullName evidence="1">ABC transporter substrate-binding protein</fullName>
    </submittedName>
</protein>
<dbReference type="PROSITE" id="PS51257">
    <property type="entry name" value="PROKAR_LIPOPROTEIN"/>
    <property type="match status" value="1"/>
</dbReference>
<dbReference type="Proteomes" id="UP001494902">
    <property type="component" value="Unassembled WGS sequence"/>
</dbReference>
<reference evidence="1 2" key="1">
    <citation type="submission" date="2024-03" db="EMBL/GenBank/DDBJ databases">
        <title>Draft genome sequence of Pseudonocardia nematodicida JCM 31783.</title>
        <authorList>
            <person name="Butdee W."/>
            <person name="Duangmal K."/>
        </authorList>
    </citation>
    <scope>NUCLEOTIDE SEQUENCE [LARGE SCALE GENOMIC DNA]</scope>
    <source>
        <strain evidence="1 2">JCM 31783</strain>
    </source>
</reference>
<evidence type="ECO:0000313" key="2">
    <source>
        <dbReference type="Proteomes" id="UP001494902"/>
    </source>
</evidence>
<dbReference type="PROSITE" id="PS51318">
    <property type="entry name" value="TAT"/>
    <property type="match status" value="1"/>
</dbReference>
<dbReference type="Gene3D" id="3.40.190.10">
    <property type="entry name" value="Periplasmic binding protein-like II"/>
    <property type="match status" value="1"/>
</dbReference>
<keyword evidence="2" id="KW-1185">Reference proteome</keyword>
<dbReference type="RefSeq" id="WP_349296451.1">
    <property type="nucleotide sequence ID" value="NZ_JBEDNQ010000001.1"/>
</dbReference>
<dbReference type="InterPro" id="IPR006311">
    <property type="entry name" value="TAT_signal"/>
</dbReference>
<dbReference type="InterPro" id="IPR050490">
    <property type="entry name" value="Bact_solute-bd_prot1"/>
</dbReference>
<organism evidence="1 2">
    <name type="scientific">Pseudonocardia nematodicida</name>
    <dbReference type="NCBI Taxonomy" id="1206997"/>
    <lineage>
        <taxon>Bacteria</taxon>
        <taxon>Bacillati</taxon>
        <taxon>Actinomycetota</taxon>
        <taxon>Actinomycetes</taxon>
        <taxon>Pseudonocardiales</taxon>
        <taxon>Pseudonocardiaceae</taxon>
        <taxon>Pseudonocardia</taxon>
    </lineage>
</organism>
<dbReference type="InterPro" id="IPR006059">
    <property type="entry name" value="SBP"/>
</dbReference>
<name>A0ABV1K6C5_9PSEU</name>
<comment type="caution">
    <text evidence="1">The sequence shown here is derived from an EMBL/GenBank/DDBJ whole genome shotgun (WGS) entry which is preliminary data.</text>
</comment>
<dbReference type="SUPFAM" id="SSF53850">
    <property type="entry name" value="Periplasmic binding protein-like II"/>
    <property type="match status" value="1"/>
</dbReference>
<accession>A0ABV1K6C5</accession>
<dbReference type="EMBL" id="JBEDNQ010000001">
    <property type="protein sequence ID" value="MEQ3549373.1"/>
    <property type="molecule type" value="Genomic_DNA"/>
</dbReference>